<keyword evidence="1" id="KW-0175">Coiled coil</keyword>
<organism evidence="4 5">
    <name type="scientific">Rhizobium alvei</name>
    <dbReference type="NCBI Taxonomy" id="1132659"/>
    <lineage>
        <taxon>Bacteria</taxon>
        <taxon>Pseudomonadati</taxon>
        <taxon>Pseudomonadota</taxon>
        <taxon>Alphaproteobacteria</taxon>
        <taxon>Hyphomicrobiales</taxon>
        <taxon>Rhizobiaceae</taxon>
        <taxon>Rhizobium/Agrobacterium group</taxon>
        <taxon>Rhizobium</taxon>
    </lineage>
</organism>
<keyword evidence="5" id="KW-1185">Reference proteome</keyword>
<keyword evidence="2" id="KW-0472">Membrane</keyword>
<feature type="domain" description="DUF6161" evidence="3">
    <location>
        <begin position="106"/>
        <end position="261"/>
    </location>
</feature>
<evidence type="ECO:0000256" key="2">
    <source>
        <dbReference type="SAM" id="Phobius"/>
    </source>
</evidence>
<dbReference type="InterPro" id="IPR046159">
    <property type="entry name" value="DUF6161"/>
</dbReference>
<keyword evidence="2" id="KW-1133">Transmembrane helix</keyword>
<evidence type="ECO:0000313" key="5">
    <source>
        <dbReference type="Proteomes" id="UP001174932"/>
    </source>
</evidence>
<feature type="transmembrane region" description="Helical" evidence="2">
    <location>
        <begin position="188"/>
        <end position="210"/>
    </location>
</feature>
<dbReference type="Pfam" id="PF19658">
    <property type="entry name" value="DUF6161"/>
    <property type="match status" value="1"/>
</dbReference>
<reference evidence="4" key="1">
    <citation type="journal article" date="2015" name="Int. J. Syst. Evol. Microbiol.">
        <title>Rhizobium alvei sp. nov., isolated from a freshwater river.</title>
        <authorList>
            <person name="Sheu S.Y."/>
            <person name="Huang H.W."/>
            <person name="Young C.C."/>
            <person name="Chen W.M."/>
        </authorList>
    </citation>
    <scope>NUCLEOTIDE SEQUENCE</scope>
    <source>
        <strain evidence="4">TNR-22</strain>
    </source>
</reference>
<evidence type="ECO:0000256" key="1">
    <source>
        <dbReference type="SAM" id="Coils"/>
    </source>
</evidence>
<reference evidence="4" key="2">
    <citation type="submission" date="2023-07" db="EMBL/GenBank/DDBJ databases">
        <authorList>
            <person name="Shen H."/>
        </authorList>
    </citation>
    <scope>NUCLEOTIDE SEQUENCE</scope>
    <source>
        <strain evidence="4">TNR-22</strain>
    </source>
</reference>
<feature type="coiled-coil region" evidence="1">
    <location>
        <begin position="73"/>
        <end position="100"/>
    </location>
</feature>
<proteinExistence type="predicted"/>
<protein>
    <submittedName>
        <fullName evidence="4">DUF6161 domain-containing protein</fullName>
    </submittedName>
</protein>
<comment type="caution">
    <text evidence="4">The sequence shown here is derived from an EMBL/GenBank/DDBJ whole genome shotgun (WGS) entry which is preliminary data.</text>
</comment>
<evidence type="ECO:0000259" key="3">
    <source>
        <dbReference type="Pfam" id="PF19658"/>
    </source>
</evidence>
<name>A0ABT8YKY3_9HYPH</name>
<accession>A0ABT8YKY3</accession>
<evidence type="ECO:0000313" key="4">
    <source>
        <dbReference type="EMBL" id="MDO6964384.1"/>
    </source>
</evidence>
<sequence length="288" mass="32176">MDISQYANPLNKLQQLLTGASPGLLNPNNNFEDEFRAEINRMIYAKIEEEVPNLVRSALDQSQIRLAKLDGLVENISQSVSSAQAELSSLENKSSNINQTIINVETDIEGFKNSVLEKLKLEKARKLWTTRSLKFRDSFRNSSIIIAVFLICPIIFIATANFQILQFLNNIEAEMLEVASGKDIAGGLVYVIALGRLVVVTLPIALYIWIIKLLIRYNARTLILLDDSEQRHAMLETYLYLVEQDEGTNSDRAIVLEALFRAMPGHANDGGEPFAIADLLKAAGNQPR</sequence>
<dbReference type="EMBL" id="JAUOZU010000007">
    <property type="protein sequence ID" value="MDO6964384.1"/>
    <property type="molecule type" value="Genomic_DNA"/>
</dbReference>
<dbReference type="RefSeq" id="WP_304376583.1">
    <property type="nucleotide sequence ID" value="NZ_JAUOZU010000007.1"/>
</dbReference>
<keyword evidence="2" id="KW-0812">Transmembrane</keyword>
<gene>
    <name evidence="4" type="ORF">Q4481_10480</name>
</gene>
<dbReference type="Proteomes" id="UP001174932">
    <property type="component" value="Unassembled WGS sequence"/>
</dbReference>
<feature type="transmembrane region" description="Helical" evidence="2">
    <location>
        <begin position="144"/>
        <end position="168"/>
    </location>
</feature>